<dbReference type="Proteomes" id="UP000717696">
    <property type="component" value="Unassembled WGS sequence"/>
</dbReference>
<accession>A0A9P9DIN9</accession>
<gene>
    <name evidence="2" type="ORF">B0J13DRAFT_457423</name>
    <name evidence="1" type="ORF">B0J13DRAFT_458517</name>
</gene>
<protein>
    <submittedName>
        <fullName evidence="2">Uncharacterized protein</fullName>
    </submittedName>
</protein>
<evidence type="ECO:0000313" key="1">
    <source>
        <dbReference type="EMBL" id="KAH7118238.1"/>
    </source>
</evidence>
<evidence type="ECO:0000313" key="3">
    <source>
        <dbReference type="Proteomes" id="UP000717696"/>
    </source>
</evidence>
<sequence>PLSRSTLGRILNVSKDTIDDQLDLLHSVLSIPSSDQSPMRLLHLSFCDFLVDPEKRGKNLFWVDEKRVHTQLAMNCLRVMEEHLRTDICKMYVISLGSVHSLRPKLEYKID</sequence>
<keyword evidence="3" id="KW-1185">Reference proteome</keyword>
<name>A0A9P9DIN9_9HYPO</name>
<comment type="caution">
    <text evidence="2">The sequence shown here is derived from an EMBL/GenBank/DDBJ whole genome shotgun (WGS) entry which is preliminary data.</text>
</comment>
<dbReference type="AlphaFoldDB" id="A0A9P9DIN9"/>
<dbReference type="EMBL" id="JAGMUU010000032">
    <property type="protein sequence ID" value="KAH7118238.1"/>
    <property type="molecule type" value="Genomic_DNA"/>
</dbReference>
<reference evidence="2" key="1">
    <citation type="journal article" date="2021" name="Nat. Commun.">
        <title>Genetic determinants of endophytism in the Arabidopsis root mycobiome.</title>
        <authorList>
            <person name="Mesny F."/>
            <person name="Miyauchi S."/>
            <person name="Thiergart T."/>
            <person name="Pickel B."/>
            <person name="Atanasova L."/>
            <person name="Karlsson M."/>
            <person name="Huettel B."/>
            <person name="Barry K.W."/>
            <person name="Haridas S."/>
            <person name="Chen C."/>
            <person name="Bauer D."/>
            <person name="Andreopoulos W."/>
            <person name="Pangilinan J."/>
            <person name="LaButti K."/>
            <person name="Riley R."/>
            <person name="Lipzen A."/>
            <person name="Clum A."/>
            <person name="Drula E."/>
            <person name="Henrissat B."/>
            <person name="Kohler A."/>
            <person name="Grigoriev I.V."/>
            <person name="Martin F.M."/>
            <person name="Hacquard S."/>
        </authorList>
    </citation>
    <scope>NUCLEOTIDE SEQUENCE</scope>
    <source>
        <strain evidence="2">MPI-CAGE-AT-0021</strain>
    </source>
</reference>
<proteinExistence type="predicted"/>
<evidence type="ECO:0000313" key="2">
    <source>
        <dbReference type="EMBL" id="KAH7120175.1"/>
    </source>
</evidence>
<dbReference type="EMBL" id="JAGMUU010000029">
    <property type="protein sequence ID" value="KAH7120175.1"/>
    <property type="molecule type" value="Genomic_DNA"/>
</dbReference>
<organism evidence="2 3">
    <name type="scientific">Dactylonectria estremocensis</name>
    <dbReference type="NCBI Taxonomy" id="1079267"/>
    <lineage>
        <taxon>Eukaryota</taxon>
        <taxon>Fungi</taxon>
        <taxon>Dikarya</taxon>
        <taxon>Ascomycota</taxon>
        <taxon>Pezizomycotina</taxon>
        <taxon>Sordariomycetes</taxon>
        <taxon>Hypocreomycetidae</taxon>
        <taxon>Hypocreales</taxon>
        <taxon>Nectriaceae</taxon>
        <taxon>Dactylonectria</taxon>
    </lineage>
</organism>
<dbReference type="OrthoDB" id="538223at2759"/>
<feature type="non-terminal residue" evidence="2">
    <location>
        <position position="1"/>
    </location>
</feature>